<reference evidence="2" key="1">
    <citation type="journal article" date="2022" name="Mol. Ecol. Resour.">
        <title>The genomes of chicory, endive, great burdock and yacon provide insights into Asteraceae palaeo-polyploidization history and plant inulin production.</title>
        <authorList>
            <person name="Fan W."/>
            <person name="Wang S."/>
            <person name="Wang H."/>
            <person name="Wang A."/>
            <person name="Jiang F."/>
            <person name="Liu H."/>
            <person name="Zhao H."/>
            <person name="Xu D."/>
            <person name="Zhang Y."/>
        </authorList>
    </citation>
    <scope>NUCLEOTIDE SEQUENCE [LARGE SCALE GENOMIC DNA]</scope>
    <source>
        <strain evidence="2">cv. Yunnan</strain>
    </source>
</reference>
<dbReference type="EMBL" id="CM042034">
    <property type="protein sequence ID" value="KAI3760569.1"/>
    <property type="molecule type" value="Genomic_DNA"/>
</dbReference>
<keyword evidence="2" id="KW-1185">Reference proteome</keyword>
<gene>
    <name evidence="1" type="ORF">L1987_50965</name>
</gene>
<evidence type="ECO:0000313" key="1">
    <source>
        <dbReference type="EMBL" id="KAI3760569.1"/>
    </source>
</evidence>
<dbReference type="Proteomes" id="UP001056120">
    <property type="component" value="Linkage Group LG17"/>
</dbReference>
<accession>A0ACB9ENI2</accession>
<protein>
    <submittedName>
        <fullName evidence="1">Uncharacterized protein</fullName>
    </submittedName>
</protein>
<organism evidence="1 2">
    <name type="scientific">Smallanthus sonchifolius</name>
    <dbReference type="NCBI Taxonomy" id="185202"/>
    <lineage>
        <taxon>Eukaryota</taxon>
        <taxon>Viridiplantae</taxon>
        <taxon>Streptophyta</taxon>
        <taxon>Embryophyta</taxon>
        <taxon>Tracheophyta</taxon>
        <taxon>Spermatophyta</taxon>
        <taxon>Magnoliopsida</taxon>
        <taxon>eudicotyledons</taxon>
        <taxon>Gunneridae</taxon>
        <taxon>Pentapetalae</taxon>
        <taxon>asterids</taxon>
        <taxon>campanulids</taxon>
        <taxon>Asterales</taxon>
        <taxon>Asteraceae</taxon>
        <taxon>Asteroideae</taxon>
        <taxon>Heliantheae alliance</taxon>
        <taxon>Millerieae</taxon>
        <taxon>Smallanthus</taxon>
    </lineage>
</organism>
<comment type="caution">
    <text evidence="1">The sequence shown here is derived from an EMBL/GenBank/DDBJ whole genome shotgun (WGS) entry which is preliminary data.</text>
</comment>
<proteinExistence type="predicted"/>
<name>A0ACB9ENI2_9ASTR</name>
<evidence type="ECO:0000313" key="2">
    <source>
        <dbReference type="Proteomes" id="UP001056120"/>
    </source>
</evidence>
<sequence>MHDFQVGYFTIFLICLISSILILKLYKSSGVKPHLPPASFRLSNIGHLHLLGRIPHQAFHKLSNRHGPVFRLFLGSTPYVVVTTPETAKEVLKTHENAFLDRPHYLVGSYLSYGEKGLLLAPYGSYWKFLKKIMMSELLNGKTLDLLYPVRHDEINRFIKYLSEKAEDSKSVELERELMKGFGKRSKDVHRRYDTFMERIIEEHRVARKQERGEAKDMLSILLDISEDESMETKLTREDIKALIKDVFNGGTDTNAITVEWALAELINHPKIMKNAVDEIDQVVGKNRLPTQDCTVGGYHIPANIATIVNVWSLNRDPAHWESPLEFKPERFEGNQLDVRGQHFHLLPFGAGRRLCPGTSLSLLLVPTILGAMIQCFEWKTWNNETVDMEEGVGITIPRANPLVCVPVARLDPIPLSV</sequence>
<reference evidence="1 2" key="2">
    <citation type="journal article" date="2022" name="Mol. Ecol. Resour.">
        <title>The genomes of chicory, endive, great burdock and yacon provide insights into Asteraceae paleo-polyploidization history and plant inulin production.</title>
        <authorList>
            <person name="Fan W."/>
            <person name="Wang S."/>
            <person name="Wang H."/>
            <person name="Wang A."/>
            <person name="Jiang F."/>
            <person name="Liu H."/>
            <person name="Zhao H."/>
            <person name="Xu D."/>
            <person name="Zhang Y."/>
        </authorList>
    </citation>
    <scope>NUCLEOTIDE SEQUENCE [LARGE SCALE GENOMIC DNA]</scope>
    <source>
        <strain evidence="2">cv. Yunnan</strain>
        <tissue evidence="1">Leaves</tissue>
    </source>
</reference>